<gene>
    <name evidence="1" type="ORF">C8Q69DRAFT_297522</name>
</gene>
<dbReference type="EMBL" id="RCNU01000007">
    <property type="protein sequence ID" value="RWQ94575.1"/>
    <property type="molecule type" value="Genomic_DNA"/>
</dbReference>
<comment type="caution">
    <text evidence="1">The sequence shown here is derived from an EMBL/GenBank/DDBJ whole genome shotgun (WGS) entry which is preliminary data.</text>
</comment>
<dbReference type="GeneID" id="39596377"/>
<dbReference type="Gene3D" id="3.30.70.100">
    <property type="match status" value="1"/>
</dbReference>
<evidence type="ECO:0008006" key="3">
    <source>
        <dbReference type="Google" id="ProtNLM"/>
    </source>
</evidence>
<organism evidence="1 2">
    <name type="scientific">Byssochlamys spectabilis</name>
    <name type="common">Paecilomyces variotii</name>
    <dbReference type="NCBI Taxonomy" id="264951"/>
    <lineage>
        <taxon>Eukaryota</taxon>
        <taxon>Fungi</taxon>
        <taxon>Dikarya</taxon>
        <taxon>Ascomycota</taxon>
        <taxon>Pezizomycotina</taxon>
        <taxon>Eurotiomycetes</taxon>
        <taxon>Eurotiomycetidae</taxon>
        <taxon>Eurotiales</taxon>
        <taxon>Thermoascaceae</taxon>
        <taxon>Paecilomyces</taxon>
    </lineage>
</organism>
<evidence type="ECO:0000313" key="2">
    <source>
        <dbReference type="Proteomes" id="UP000283841"/>
    </source>
</evidence>
<name>A0A443HRZ4_BYSSP</name>
<reference evidence="1 2" key="1">
    <citation type="journal article" date="2018" name="Front. Microbiol.">
        <title>Genomic and genetic insights into a cosmopolitan fungus, Paecilomyces variotii (Eurotiales).</title>
        <authorList>
            <person name="Urquhart A.S."/>
            <person name="Mondo S.J."/>
            <person name="Makela M.R."/>
            <person name="Hane J.K."/>
            <person name="Wiebenga A."/>
            <person name="He G."/>
            <person name="Mihaltcheva S."/>
            <person name="Pangilinan J."/>
            <person name="Lipzen A."/>
            <person name="Barry K."/>
            <person name="de Vries R.P."/>
            <person name="Grigoriev I.V."/>
            <person name="Idnurm A."/>
        </authorList>
    </citation>
    <scope>NUCLEOTIDE SEQUENCE [LARGE SCALE GENOMIC DNA]</scope>
    <source>
        <strain evidence="1 2">CBS 101075</strain>
    </source>
</reference>
<dbReference type="AlphaFoldDB" id="A0A443HRZ4"/>
<evidence type="ECO:0000313" key="1">
    <source>
        <dbReference type="EMBL" id="RWQ94575.1"/>
    </source>
</evidence>
<keyword evidence="2" id="KW-1185">Reference proteome</keyword>
<dbReference type="VEuPathDB" id="FungiDB:C8Q69DRAFT_297522"/>
<protein>
    <recommendedName>
        <fullName evidence="3">ABM domain-containing protein</fullName>
    </recommendedName>
</protein>
<dbReference type="Proteomes" id="UP000283841">
    <property type="component" value="Unassembled WGS sequence"/>
</dbReference>
<proteinExistence type="predicted"/>
<dbReference type="STRING" id="264951.A0A443HRZ4"/>
<accession>A0A443HRZ4</accession>
<dbReference type="RefSeq" id="XP_028484220.1">
    <property type="nucleotide sequence ID" value="XM_028627100.1"/>
</dbReference>
<sequence length="226" mass="25518">MGSQTVTQFTYLRLKPDVKPEDPNNEAGQQFLQVLRTAKLQSGYQNSSWGRTVEDPNNIVWVVDWADARGAARTNEIHKFQDTSTEMITFYVSLSPSLAETDLLTKNPVTELVGLAFPSDMTPDEQKKVHFDLIAFRTALLEKMDEHLRPVSWSMGHVSRPGTVDHANSPSGKALLHMLAVGWESVDAHKNAKETQVYWEVIKPLREKMLPPPKGLEMRHAKLTKI</sequence>